<sequence length="108" mass="11892">MSCPNYPGDCYNQFSPFVGLLDLVGGRTDEEVGNFSIIKARQEAWDYAQILAYQTPEQRQGAIAIIDRKVAILGNTIANPRGLLGPVIDLIRWQESEDIVAIIDALIG</sequence>
<evidence type="ECO:0000313" key="1">
    <source>
        <dbReference type="EMBL" id="AOY79223.2"/>
    </source>
</evidence>
<reference evidence="1" key="1">
    <citation type="journal article" date="2017" name="Proc. Natl. Acad. Sci. U.S.A.">
        <title>Comparative genomics uncovers the prolific and distinctive metabolic potential of the cyanobacterial genus Moorea.</title>
        <authorList>
            <person name="Leao T."/>
            <person name="Castelao G."/>
            <person name="Korobeynikov A."/>
            <person name="Monroe E.A."/>
            <person name="Podell S."/>
            <person name="Glukhov E."/>
            <person name="Allen E.E."/>
            <person name="Gerwick W.H."/>
            <person name="Gerwick L."/>
        </authorList>
    </citation>
    <scope>NUCLEOTIDE SEQUENCE</scope>
    <source>
        <strain evidence="1">JHB</strain>
    </source>
</reference>
<name>A0A1D9FV89_MOOP1</name>
<gene>
    <name evidence="1" type="ORF">BJP36_04145</name>
</gene>
<dbReference type="Proteomes" id="UP000176944">
    <property type="component" value="Chromosome"/>
</dbReference>
<dbReference type="Pfam" id="PF19458">
    <property type="entry name" value="DUF5995"/>
    <property type="match status" value="1"/>
</dbReference>
<protein>
    <submittedName>
        <fullName evidence="1">DUF5995 family protein</fullName>
    </submittedName>
</protein>
<accession>A0A1D9FV89</accession>
<dbReference type="AlphaFoldDB" id="A0A1D9FV89"/>
<dbReference type="InterPro" id="IPR046037">
    <property type="entry name" value="DUF5995"/>
</dbReference>
<organism evidence="1">
    <name type="scientific">Moorena producens (strain JHB)</name>
    <dbReference type="NCBI Taxonomy" id="1454205"/>
    <lineage>
        <taxon>Bacteria</taxon>
        <taxon>Bacillati</taxon>
        <taxon>Cyanobacteriota</taxon>
        <taxon>Cyanophyceae</taxon>
        <taxon>Coleofasciculales</taxon>
        <taxon>Coleofasciculaceae</taxon>
        <taxon>Moorena</taxon>
    </lineage>
</organism>
<proteinExistence type="predicted"/>
<reference evidence="1" key="2">
    <citation type="submission" date="2022-10" db="EMBL/GenBank/DDBJ databases">
        <authorList>
            <person name="Ngo T.-E."/>
        </authorList>
    </citation>
    <scope>NUCLEOTIDE SEQUENCE</scope>
    <source>
        <strain evidence="1">JHB</strain>
    </source>
</reference>
<dbReference type="EMBL" id="CP017708">
    <property type="protein sequence ID" value="AOY79223.2"/>
    <property type="molecule type" value="Genomic_DNA"/>
</dbReference>